<dbReference type="PANTHER" id="PTHR36205">
    <property type="entry name" value="CHROMOSOME 19, WHOLE GENOME SHOTGUN SEQUENCE"/>
    <property type="match status" value="1"/>
</dbReference>
<accession>A0A8H4V7V8</accession>
<evidence type="ECO:0000313" key="3">
    <source>
        <dbReference type="Proteomes" id="UP000557566"/>
    </source>
</evidence>
<keyword evidence="3" id="KW-1185">Reference proteome</keyword>
<dbReference type="PANTHER" id="PTHR36205:SF2">
    <property type="entry name" value="MAJOR FACILITATOR SUPERFAMILY TRANSPORTER"/>
    <property type="match status" value="1"/>
</dbReference>
<feature type="transmembrane region" description="Helical" evidence="1">
    <location>
        <begin position="21"/>
        <end position="39"/>
    </location>
</feature>
<dbReference type="Pfam" id="PF11885">
    <property type="entry name" value="DUF3405"/>
    <property type="match status" value="1"/>
</dbReference>
<dbReference type="EMBL" id="JAAVMX010000003">
    <property type="protein sequence ID" value="KAF4511233.1"/>
    <property type="molecule type" value="Genomic_DNA"/>
</dbReference>
<keyword evidence="1" id="KW-0812">Transmembrane</keyword>
<keyword evidence="1" id="KW-1133">Transmembrane helix</keyword>
<gene>
    <name evidence="2" type="ORF">G6O67_003050</name>
</gene>
<reference evidence="2 3" key="1">
    <citation type="journal article" date="2020" name="Genome Biol. Evol.">
        <title>A new high-quality draft genome assembly of the Chinese cordyceps Ophiocordyceps sinensis.</title>
        <authorList>
            <person name="Shu R."/>
            <person name="Zhang J."/>
            <person name="Meng Q."/>
            <person name="Zhang H."/>
            <person name="Zhou G."/>
            <person name="Li M."/>
            <person name="Wu P."/>
            <person name="Zhao Y."/>
            <person name="Chen C."/>
            <person name="Qin Q."/>
        </authorList>
    </citation>
    <scope>NUCLEOTIDE SEQUENCE [LARGE SCALE GENOMIC DNA]</scope>
    <source>
        <strain evidence="2 3">IOZ07</strain>
    </source>
</reference>
<evidence type="ECO:0000256" key="1">
    <source>
        <dbReference type="SAM" id="Phobius"/>
    </source>
</evidence>
<evidence type="ECO:0000313" key="2">
    <source>
        <dbReference type="EMBL" id="KAF4511233.1"/>
    </source>
</evidence>
<dbReference type="AlphaFoldDB" id="A0A8H4V7V8"/>
<keyword evidence="1" id="KW-0472">Membrane</keyword>
<dbReference type="OrthoDB" id="3353407at2759"/>
<protein>
    <recommendedName>
        <fullName evidence="4">Biotin synthase-like protein</fullName>
    </recommendedName>
</protein>
<organism evidence="2 3">
    <name type="scientific">Ophiocordyceps sinensis</name>
    <dbReference type="NCBI Taxonomy" id="72228"/>
    <lineage>
        <taxon>Eukaryota</taxon>
        <taxon>Fungi</taxon>
        <taxon>Dikarya</taxon>
        <taxon>Ascomycota</taxon>
        <taxon>Pezizomycotina</taxon>
        <taxon>Sordariomycetes</taxon>
        <taxon>Hypocreomycetidae</taxon>
        <taxon>Hypocreales</taxon>
        <taxon>Ophiocordycipitaceae</taxon>
        <taxon>Ophiocordyceps</taxon>
    </lineage>
</organism>
<dbReference type="InterPro" id="IPR021822">
    <property type="entry name" value="DUF3405"/>
</dbReference>
<comment type="caution">
    <text evidence="2">The sequence shown here is derived from an EMBL/GenBank/DDBJ whole genome shotgun (WGS) entry which is preliminary data.</text>
</comment>
<proteinExistence type="predicted"/>
<name>A0A8H4V7V8_9HYPO</name>
<dbReference type="Proteomes" id="UP000557566">
    <property type="component" value="Unassembled WGS sequence"/>
</dbReference>
<sequence length="619" mass="70491">MIKARLKHHRVSLQRLIPLRLRYLVVPALVWCLVASLLLCLQHPHLVVVVDAQRLRFFGAAFQHVPPLHRMPSATTLAPLSPRVACYGPRRRLLSDSPDDDVHHSDLPSVEYPVPFLGSHRELGIPLTWTTADGRYGPYGFGQESEGYRREKVDWEKVDWGFLQDSCMWRNTPRFPRVAPSAQLNRAPRFTWRNETSLSSTTMAWHDFNATRRTALVVRAYAGYHYQPEDLWNIRSLAVEAALQTGGEYAVMLLVHVQDREPNIFHSRANYKAAFEAAGIPPELQSIALLWDDHLLESWYAAVGEHRTMWAVNQPLQLFALHYPEFDHYWQIELDQRFTGDAGKYLDALSAFARNEPRKQALERATYAFNQDIYGTYRNFTDRVNLANNGTSRAWGPIRIPDIHPIGPEPPVARPQDDDFAWGVGEDADVVVTSFCADAMQTEWVFRDYIQGFRHGTKTPRWFCPPAIMRASRALLLAVHQAQHDTGLSLPSEAVLPTWALWHGLKLSYPPQPAYMRPREGHPEDAKDDWTRDAAHRLKTTVTPWFGNATEDSPDGLSHGNPQSYADHGLSWWWTADYPREIVDAWLAGSADHDKIPGMLAVRKGGVYAPNMAMHPVKT</sequence>
<evidence type="ECO:0008006" key="4">
    <source>
        <dbReference type="Google" id="ProtNLM"/>
    </source>
</evidence>